<dbReference type="Pfam" id="PF17936">
    <property type="entry name" value="Big_6"/>
    <property type="match status" value="2"/>
</dbReference>
<dbReference type="SUPFAM" id="SSF53955">
    <property type="entry name" value="Lysozyme-like"/>
    <property type="match status" value="1"/>
</dbReference>
<gene>
    <name evidence="1" type="ORF">BAOM_1778</name>
</gene>
<accession>A0A3Q9RLP5</accession>
<dbReference type="InterPro" id="IPR013783">
    <property type="entry name" value="Ig-like_fold"/>
</dbReference>
<dbReference type="Gene3D" id="2.60.40.10">
    <property type="entry name" value="Immunoglobulins"/>
    <property type="match status" value="2"/>
</dbReference>
<dbReference type="InterPro" id="IPR008258">
    <property type="entry name" value="Transglycosylase_SLT_dom_1"/>
</dbReference>
<evidence type="ECO:0000313" key="2">
    <source>
        <dbReference type="Proteomes" id="UP000283095"/>
    </source>
</evidence>
<dbReference type="Pfam" id="PF01464">
    <property type="entry name" value="SLT"/>
    <property type="match status" value="1"/>
</dbReference>
<name>A0A3Q9RLP5_9BACI</name>
<dbReference type="OrthoDB" id="2690990at2"/>
<dbReference type="Gene3D" id="2.30.30.40">
    <property type="entry name" value="SH3 Domains"/>
    <property type="match status" value="1"/>
</dbReference>
<dbReference type="InterPro" id="IPR023346">
    <property type="entry name" value="Lysozyme-like_dom_sf"/>
</dbReference>
<dbReference type="Proteomes" id="UP000283095">
    <property type="component" value="Chromosome"/>
</dbReference>
<reference evidence="1 2" key="1">
    <citation type="submission" date="2018-01" db="EMBL/GenBank/DDBJ databases">
        <title>Bacillus asahii Genome sequencing and assembly.</title>
        <authorList>
            <person name="Jiang H."/>
            <person name="Feng Y."/>
            <person name="Zhao F."/>
            <person name="Lin X."/>
        </authorList>
    </citation>
    <scope>NUCLEOTIDE SEQUENCE [LARGE SCALE GENOMIC DNA]</scope>
    <source>
        <strain evidence="1 2">OM18</strain>
    </source>
</reference>
<proteinExistence type="predicted"/>
<dbReference type="KEGG" id="pasa:BAOM_1778"/>
<protein>
    <submittedName>
        <fullName evidence="1">Uncharacterized protein</fullName>
    </submittedName>
</protein>
<dbReference type="Gene3D" id="1.10.530.10">
    <property type="match status" value="1"/>
</dbReference>
<sequence length="477" mass="52648">MKRYLLKAGVLTCLTLGLFYEEASAESTLASKCEAYGEIQPNQNPSFQHVNCLLTNAALEANIPPEVVKAVTTQENGGWKQFDANGKPIISDDDGIGLMQITNQPQYDQQKLQNDISYNIEAGIEILNGMYKRTDLPKIKGADKQVIENWYFPVMAYNGSKPVNSPLVQLTGAKNKNAYQEKVFHHIENDSFLENTSLGKFPFKTADFEYDPTSNKNIAFRTMKYSLTDQIHPSAYFFKKGDKVVVTKNNANFRLKPSTLANSQTKLKENTTLIINGTFKYDLSATSQNQFVWYPVQTADKKLTGYIPSAYITKKIDKPSVNTIDDNDTYLSGKAAANAIIEIKRNNKKFKSTKANANGNFKVKIGVQKAGTSLTVTFKNEFNATSPAKTVTVVDKTPPATPTISTIKKTTKTVTGKTEAYATIQLKVKQKVIGSRKADKSGKYTIKITPQKSGTTVTATATDKAGNKSKPATRTVQ</sequence>
<dbReference type="AlphaFoldDB" id="A0A3Q9RLP5"/>
<organism evidence="1 2">
    <name type="scientific">Peribacillus asahii</name>
    <dbReference type="NCBI Taxonomy" id="228899"/>
    <lineage>
        <taxon>Bacteria</taxon>
        <taxon>Bacillati</taxon>
        <taxon>Bacillota</taxon>
        <taxon>Bacilli</taxon>
        <taxon>Bacillales</taxon>
        <taxon>Bacillaceae</taxon>
        <taxon>Peribacillus</taxon>
    </lineage>
</organism>
<dbReference type="EMBL" id="CP026095">
    <property type="protein sequence ID" value="AZV42388.1"/>
    <property type="molecule type" value="Genomic_DNA"/>
</dbReference>
<dbReference type="InterPro" id="IPR041498">
    <property type="entry name" value="Big_6"/>
</dbReference>
<dbReference type="RefSeq" id="WP_127759873.1">
    <property type="nucleotide sequence ID" value="NZ_CP026095.1"/>
</dbReference>
<evidence type="ECO:0000313" key="1">
    <source>
        <dbReference type="EMBL" id="AZV42388.1"/>
    </source>
</evidence>